<sequence>MKYVNSILILALSLIALNVQAVTVIVHPSNSNTLNKKAFKKIFLGKSKKFPDGNEVIPIDLTNGDARNQFLDSVIGKSESQLKAYWSKLIFTGKGQAPKSVDNEAEVIKLISQNPSFIGYVSDGAVNDSVKVAAKF</sequence>
<reference evidence="2 3" key="1">
    <citation type="submission" date="2023-09" db="EMBL/GenBank/DDBJ databases">
        <authorList>
            <person name="Rey-Velasco X."/>
        </authorList>
    </citation>
    <scope>NUCLEOTIDE SEQUENCE [LARGE SCALE GENOMIC DNA]</scope>
    <source>
        <strain evidence="2 3">W431</strain>
    </source>
</reference>
<keyword evidence="1" id="KW-0732">Signal</keyword>
<dbReference type="EMBL" id="JAVRIF010000002">
    <property type="protein sequence ID" value="MDT0603000.1"/>
    <property type="molecule type" value="Genomic_DNA"/>
</dbReference>
<feature type="signal peptide" evidence="1">
    <location>
        <begin position="1"/>
        <end position="21"/>
    </location>
</feature>
<protein>
    <submittedName>
        <fullName evidence="2">Phosphate ABC transporter substrate-binding protein</fullName>
    </submittedName>
</protein>
<dbReference type="Proteomes" id="UP001266357">
    <property type="component" value="Unassembled WGS sequence"/>
</dbReference>
<evidence type="ECO:0000313" key="2">
    <source>
        <dbReference type="EMBL" id="MDT0603000.1"/>
    </source>
</evidence>
<gene>
    <name evidence="2" type="ORF">RM573_05290</name>
</gene>
<dbReference type="Gene3D" id="3.40.190.10">
    <property type="entry name" value="Periplasmic binding protein-like II"/>
    <property type="match status" value="1"/>
</dbReference>
<evidence type="ECO:0000313" key="3">
    <source>
        <dbReference type="Proteomes" id="UP001266357"/>
    </source>
</evidence>
<proteinExistence type="predicted"/>
<organism evidence="2 3">
    <name type="scientific">Thalassotalea castellviae</name>
    <dbReference type="NCBI Taxonomy" id="3075612"/>
    <lineage>
        <taxon>Bacteria</taxon>
        <taxon>Pseudomonadati</taxon>
        <taxon>Pseudomonadota</taxon>
        <taxon>Gammaproteobacteria</taxon>
        <taxon>Alteromonadales</taxon>
        <taxon>Colwelliaceae</taxon>
        <taxon>Thalassotalea</taxon>
    </lineage>
</organism>
<keyword evidence="3" id="KW-1185">Reference proteome</keyword>
<feature type="chain" id="PRO_5047454881" evidence="1">
    <location>
        <begin position="22"/>
        <end position="136"/>
    </location>
</feature>
<dbReference type="RefSeq" id="WP_311578304.1">
    <property type="nucleotide sequence ID" value="NZ_JAVRIF010000002.1"/>
</dbReference>
<accession>A0ABU2ZZ90</accession>
<evidence type="ECO:0000256" key="1">
    <source>
        <dbReference type="SAM" id="SignalP"/>
    </source>
</evidence>
<dbReference type="SUPFAM" id="SSF53850">
    <property type="entry name" value="Periplasmic binding protein-like II"/>
    <property type="match status" value="1"/>
</dbReference>
<comment type="caution">
    <text evidence="2">The sequence shown here is derived from an EMBL/GenBank/DDBJ whole genome shotgun (WGS) entry which is preliminary data.</text>
</comment>
<name>A0ABU2ZZ90_9GAMM</name>